<protein>
    <submittedName>
        <fullName evidence="1">Uncharacterized protein</fullName>
    </submittedName>
</protein>
<organism evidence="1">
    <name type="scientific">hydrothermal vent metagenome</name>
    <dbReference type="NCBI Taxonomy" id="652676"/>
    <lineage>
        <taxon>unclassified sequences</taxon>
        <taxon>metagenomes</taxon>
        <taxon>ecological metagenomes</taxon>
    </lineage>
</organism>
<dbReference type="EMBL" id="UOEA01000038">
    <property type="protein sequence ID" value="VAV83368.1"/>
    <property type="molecule type" value="Genomic_DNA"/>
</dbReference>
<dbReference type="AlphaFoldDB" id="A0A3B0R683"/>
<sequence>MKETELLELLEQAVEKLSITLEYDDLRKGAINTTGGAFVLRGERHILLHKHLAVDEKIDLLSEILSTMDTETLHLTPALRQKIELAGERLMAQQSPGASAS</sequence>
<reference evidence="1" key="1">
    <citation type="submission" date="2018-06" db="EMBL/GenBank/DDBJ databases">
        <authorList>
            <person name="Zhirakovskaya E."/>
        </authorList>
    </citation>
    <scope>NUCLEOTIDE SEQUENCE</scope>
</reference>
<gene>
    <name evidence="1" type="ORF">MNBD_DELTA01-1377</name>
</gene>
<accession>A0A3B0R683</accession>
<name>A0A3B0R683_9ZZZZ</name>
<evidence type="ECO:0000313" key="1">
    <source>
        <dbReference type="EMBL" id="VAV83368.1"/>
    </source>
</evidence>
<proteinExistence type="predicted"/>